<gene>
    <name evidence="8" type="ORF">GFD30_17145</name>
</gene>
<feature type="domain" description="Gram-positive cocci surface proteins LPxTG" evidence="7">
    <location>
        <begin position="486"/>
        <end position="523"/>
    </location>
</feature>
<dbReference type="NCBIfam" id="TIGR01167">
    <property type="entry name" value="LPXTG_anchor"/>
    <property type="match status" value="1"/>
</dbReference>
<evidence type="ECO:0000256" key="3">
    <source>
        <dbReference type="ARBA" id="ARBA00022729"/>
    </source>
</evidence>
<evidence type="ECO:0000313" key="9">
    <source>
        <dbReference type="Proteomes" id="UP000477750"/>
    </source>
</evidence>
<evidence type="ECO:0000256" key="5">
    <source>
        <dbReference type="SAM" id="Phobius"/>
    </source>
</evidence>
<keyword evidence="5" id="KW-0472">Membrane</keyword>
<dbReference type="InterPro" id="IPR019931">
    <property type="entry name" value="LPXTG_anchor"/>
</dbReference>
<feature type="signal peptide" evidence="6">
    <location>
        <begin position="1"/>
        <end position="35"/>
    </location>
</feature>
<keyword evidence="1" id="KW-0134">Cell wall</keyword>
<name>A0A6L5GCH8_9ACTN</name>
<accession>A0A6L5GCH8</accession>
<evidence type="ECO:0000259" key="7">
    <source>
        <dbReference type="PROSITE" id="PS50847"/>
    </source>
</evidence>
<organism evidence="8 9">
    <name type="scientific">Glycomyces albidus</name>
    <dbReference type="NCBI Taxonomy" id="2656774"/>
    <lineage>
        <taxon>Bacteria</taxon>
        <taxon>Bacillati</taxon>
        <taxon>Actinomycetota</taxon>
        <taxon>Actinomycetes</taxon>
        <taxon>Glycomycetales</taxon>
        <taxon>Glycomycetaceae</taxon>
        <taxon>Glycomyces</taxon>
    </lineage>
</organism>
<keyword evidence="5" id="KW-0812">Transmembrane</keyword>
<evidence type="ECO:0000256" key="1">
    <source>
        <dbReference type="ARBA" id="ARBA00022512"/>
    </source>
</evidence>
<keyword evidence="9" id="KW-1185">Reference proteome</keyword>
<feature type="transmembrane region" description="Helical" evidence="5">
    <location>
        <begin position="493"/>
        <end position="513"/>
    </location>
</feature>
<evidence type="ECO:0000256" key="4">
    <source>
        <dbReference type="ARBA" id="ARBA00023088"/>
    </source>
</evidence>
<keyword evidence="3 6" id="KW-0732">Signal</keyword>
<dbReference type="Pfam" id="PF00746">
    <property type="entry name" value="Gram_pos_anchor"/>
    <property type="match status" value="1"/>
</dbReference>
<sequence length="523" mass="54324">MPAPKSLVERVPTRLAALIGAAAVGAGAFALPAQAQTPEPEATVVFGEPVEAGADFATGSIVLEFGDDFTPGEHEVFAQLSVYGNGWELADGETGDGACLMEMVPPQAVNCTAEAADAEIEFAFDYTTADVAPGEYDWSLLVAVDDAVLDPVSGTVEVVSPDAGDSPFRYAPLSLEIESGSTVDAGPMYLQDGDLPADTAALVYGVSAPDYILSGTAEVTAPYDNCFDGFAGGPGVTCVVTDFPDQAGAAMVTTQPISFTVFKEVPGPVELCGCFFEVRAVNAEELEAEFGDVPSTGDLFGLGIADGSHDPDDFDEYGSIEITTSPNHPYDLAVDDANIKGDNGDQVTVTIPVENAGPADAWSFFDGPGSYALVGELPKGTEFVSVASDDSAYCREFTGEFVGETLPAIEDRDAADFVCIFTSIPKDASYEVELKVKVTDENANAKGVLQIVAFQNEGYPGAIEVELDDNRADLVLNGTGSGSGKLPTTGSSMTWILAGAAAALVLGVVLFIATRRRKAAPAE</sequence>
<evidence type="ECO:0000256" key="6">
    <source>
        <dbReference type="SAM" id="SignalP"/>
    </source>
</evidence>
<evidence type="ECO:0000256" key="2">
    <source>
        <dbReference type="ARBA" id="ARBA00022525"/>
    </source>
</evidence>
<reference evidence="8 9" key="1">
    <citation type="submission" date="2019-10" db="EMBL/GenBank/DDBJ databases">
        <title>Glycomyces albidus sp. nov., a novel actinomycete isolated from rhizosphere soil of wheat (Triticum aestivum L.).</title>
        <authorList>
            <person name="Qian L."/>
        </authorList>
    </citation>
    <scope>NUCLEOTIDE SEQUENCE [LARGE SCALE GENOMIC DNA]</scope>
    <source>
        <strain evidence="8 9">NEAU-7082</strain>
    </source>
</reference>
<dbReference type="Proteomes" id="UP000477750">
    <property type="component" value="Unassembled WGS sequence"/>
</dbReference>
<keyword evidence="2" id="KW-0964">Secreted</keyword>
<dbReference type="PROSITE" id="PS50847">
    <property type="entry name" value="GRAM_POS_ANCHORING"/>
    <property type="match status" value="1"/>
</dbReference>
<dbReference type="AlphaFoldDB" id="A0A6L5GCH8"/>
<proteinExistence type="predicted"/>
<keyword evidence="5" id="KW-1133">Transmembrane helix</keyword>
<keyword evidence="4" id="KW-0572">Peptidoglycan-anchor</keyword>
<protein>
    <submittedName>
        <fullName evidence="8">LPXTG cell wall anchor domain-containing protein</fullName>
    </submittedName>
</protein>
<dbReference type="RefSeq" id="WP_153026426.1">
    <property type="nucleotide sequence ID" value="NZ_WIAO01000022.1"/>
</dbReference>
<evidence type="ECO:0000313" key="8">
    <source>
        <dbReference type="EMBL" id="MQM27286.1"/>
    </source>
</evidence>
<feature type="chain" id="PRO_5026953787" evidence="6">
    <location>
        <begin position="36"/>
        <end position="523"/>
    </location>
</feature>
<dbReference type="EMBL" id="WIAO01000022">
    <property type="protein sequence ID" value="MQM27286.1"/>
    <property type="molecule type" value="Genomic_DNA"/>
</dbReference>
<comment type="caution">
    <text evidence="8">The sequence shown here is derived from an EMBL/GenBank/DDBJ whole genome shotgun (WGS) entry which is preliminary data.</text>
</comment>